<dbReference type="Pfam" id="PF00090">
    <property type="entry name" value="TSP_1"/>
    <property type="match status" value="1"/>
</dbReference>
<dbReference type="InterPro" id="IPR013098">
    <property type="entry name" value="Ig_I-set"/>
</dbReference>
<dbReference type="SUPFAM" id="SSF82895">
    <property type="entry name" value="TSP-1 type 1 repeat"/>
    <property type="match status" value="9"/>
</dbReference>
<dbReference type="PANTHER" id="PTHR13723">
    <property type="entry name" value="ADAMTS A DISINTEGRIN AND METALLOPROTEASE WITH THROMBOSPONDIN MOTIFS PROTEASE"/>
    <property type="match status" value="1"/>
</dbReference>
<comment type="caution">
    <text evidence="9">The sequence shown here is derived from an EMBL/GenBank/DDBJ whole genome shotgun (WGS) entry which is preliminary data.</text>
</comment>
<dbReference type="Pfam" id="PF19236">
    <property type="entry name" value="ADAMTS_CR_3"/>
    <property type="match status" value="1"/>
</dbReference>
<protein>
    <recommendedName>
        <fullName evidence="11">ADAMTS-like protein 3</fullName>
    </recommendedName>
</protein>
<dbReference type="FunFam" id="2.20.100.10:FF:000005">
    <property type="entry name" value="ADAM metallopeptidase with thrombospondin type 1 motif 9"/>
    <property type="match status" value="2"/>
</dbReference>
<feature type="domain" description="PLAC" evidence="8">
    <location>
        <begin position="1580"/>
        <end position="1614"/>
    </location>
</feature>
<feature type="region of interest" description="Disordered" evidence="5">
    <location>
        <begin position="578"/>
        <end position="597"/>
    </location>
</feature>
<evidence type="ECO:0000313" key="9">
    <source>
        <dbReference type="EMBL" id="KAK2582674.1"/>
    </source>
</evidence>
<evidence type="ECO:0000256" key="2">
    <source>
        <dbReference type="ARBA" id="ARBA00022525"/>
    </source>
</evidence>
<accession>A0AAD9RMV7</accession>
<feature type="compositionally biased region" description="Basic and acidic residues" evidence="5">
    <location>
        <begin position="208"/>
        <end position="218"/>
    </location>
</feature>
<gene>
    <name evidence="9" type="ORF">KPH14_004950</name>
</gene>
<dbReference type="Pfam" id="PF07679">
    <property type="entry name" value="I-set"/>
    <property type="match status" value="1"/>
</dbReference>
<dbReference type="GO" id="GO:0031012">
    <property type="term" value="C:extracellular matrix"/>
    <property type="evidence" value="ECO:0007669"/>
    <property type="project" value="TreeGrafter"/>
</dbReference>
<dbReference type="Gene3D" id="2.60.40.10">
    <property type="entry name" value="Immunoglobulins"/>
    <property type="match status" value="1"/>
</dbReference>
<evidence type="ECO:0008006" key="11">
    <source>
        <dbReference type="Google" id="ProtNLM"/>
    </source>
</evidence>
<keyword evidence="10" id="KW-1185">Reference proteome</keyword>
<dbReference type="InterPro" id="IPR013783">
    <property type="entry name" value="Ig-like_fold"/>
</dbReference>
<feature type="compositionally biased region" description="Low complexity" evidence="5">
    <location>
        <begin position="194"/>
        <end position="203"/>
    </location>
</feature>
<dbReference type="InterPro" id="IPR010909">
    <property type="entry name" value="PLAC"/>
</dbReference>
<dbReference type="GO" id="GO:0004222">
    <property type="term" value="F:metalloendopeptidase activity"/>
    <property type="evidence" value="ECO:0007669"/>
    <property type="project" value="TreeGrafter"/>
</dbReference>
<keyword evidence="6" id="KW-1133">Transmembrane helix</keyword>
<dbReference type="InterPro" id="IPR003598">
    <property type="entry name" value="Ig_sub2"/>
</dbReference>
<proteinExistence type="predicted"/>
<feature type="compositionally biased region" description="Basic and acidic residues" evidence="5">
    <location>
        <begin position="1283"/>
        <end position="1295"/>
    </location>
</feature>
<dbReference type="SUPFAM" id="SSF48726">
    <property type="entry name" value="Immunoglobulin"/>
    <property type="match status" value="1"/>
</dbReference>
<dbReference type="SMART" id="SM00209">
    <property type="entry name" value="TSP1"/>
    <property type="match status" value="10"/>
</dbReference>
<evidence type="ECO:0000256" key="5">
    <source>
        <dbReference type="SAM" id="MobiDB-lite"/>
    </source>
</evidence>
<feature type="region of interest" description="Disordered" evidence="5">
    <location>
        <begin position="1227"/>
        <end position="1250"/>
    </location>
</feature>
<dbReference type="Pfam" id="PF19030">
    <property type="entry name" value="TSP1_ADAMTS"/>
    <property type="match status" value="9"/>
</dbReference>
<feature type="region of interest" description="Disordered" evidence="5">
    <location>
        <begin position="1283"/>
        <end position="1345"/>
    </location>
</feature>
<dbReference type="PROSITE" id="PS50835">
    <property type="entry name" value="IG_LIKE"/>
    <property type="match status" value="1"/>
</dbReference>
<dbReference type="Pfam" id="PF08686">
    <property type="entry name" value="PLAC"/>
    <property type="match status" value="1"/>
</dbReference>
<comment type="subcellular location">
    <subcellularLocation>
        <location evidence="1">Secreted</location>
    </subcellularLocation>
</comment>
<dbReference type="InterPro" id="IPR000884">
    <property type="entry name" value="TSP1_rpt"/>
</dbReference>
<feature type="compositionally biased region" description="Basic residues" evidence="5">
    <location>
        <begin position="976"/>
        <end position="986"/>
    </location>
</feature>
<feature type="compositionally biased region" description="Low complexity" evidence="5">
    <location>
        <begin position="1312"/>
        <end position="1324"/>
    </location>
</feature>
<dbReference type="Proteomes" id="UP001258017">
    <property type="component" value="Unassembled WGS sequence"/>
</dbReference>
<evidence type="ECO:0000313" key="10">
    <source>
        <dbReference type="Proteomes" id="UP001258017"/>
    </source>
</evidence>
<keyword evidence="4" id="KW-0677">Repeat</keyword>
<dbReference type="GO" id="GO:0030198">
    <property type="term" value="P:extracellular matrix organization"/>
    <property type="evidence" value="ECO:0007669"/>
    <property type="project" value="TreeGrafter"/>
</dbReference>
<dbReference type="InterPro" id="IPR045371">
    <property type="entry name" value="ADAMTS_CR_3"/>
</dbReference>
<feature type="region of interest" description="Disordered" evidence="5">
    <location>
        <begin position="958"/>
        <end position="998"/>
    </location>
</feature>
<dbReference type="SMART" id="SM00408">
    <property type="entry name" value="IGc2"/>
    <property type="match status" value="1"/>
</dbReference>
<keyword evidence="6" id="KW-0472">Membrane</keyword>
<feature type="domain" description="Ig-like" evidence="7">
    <location>
        <begin position="807"/>
        <end position="907"/>
    </location>
</feature>
<feature type="region of interest" description="Disordered" evidence="5">
    <location>
        <begin position="776"/>
        <end position="796"/>
    </location>
</feature>
<evidence type="ECO:0000256" key="3">
    <source>
        <dbReference type="ARBA" id="ARBA00022729"/>
    </source>
</evidence>
<dbReference type="GO" id="GO:0006508">
    <property type="term" value="P:proteolysis"/>
    <property type="evidence" value="ECO:0007669"/>
    <property type="project" value="TreeGrafter"/>
</dbReference>
<sequence>MKVQYVPEVQTRHTLKLLFLLPSHYTSALTILLLLLQICFLGLVVSDNSTIVDHSAIEDVSEITNIANNLDVDAIDQTVTWGEWSPWSKWSPCSRSCGGGISKQQRRCRRKPCKGRPWSTKYKVCNPQVIDLCEKPSDFRAEQCAAFDDVPYSGQLLKWYPHYDPARPCSLICRGEQSLESTVNRLRQQQQQQQQLQLQQQQRSQEGTNEKTLPRDAQDALRFDADETIVVQLADKVEDGTRCYVDGYDVCINGECMKVGCDLRVGSNKNTDACGVCGGNGSSCQSRYAWNLESISACSKSCGGGFKIATPVCKAVGTDDRVVNDSHCKADERPEKTFVPCNTHPCTTKWISGEWSKCSASCGGGIRTRSVFCTEENGNETTKLPEHKCSGTHKPRVQESCNIISCPMWETGQWSECSASCDTGIRRRSIECRDGNGLISNGCDPSERPRTEQECKANIACNMYGEELTQPLMQPYPPPPVPEKLIDQPIPSESTFIAEEWSPCSVSCGEGIRRREVHCKIFLEFSRTIAKLPDRQCSGPKPEDTEKCVMEPCGLMENSLSYRIDTVGDSGYAGSSLTDSYRSSSSSGGSGGGLAGGGGGSGYESSIKVVPGKDAQTTYSWKEVGYTSCSATCLGGVQDLLIHCVRDDTGQPVTPFLCTAETKPEARIRTCNDHPCPPRWKYGEFLPCMSPCGIGIQTRDVTCIHEVTRGTGNTVTVPNHMCPQPPPADRQYCNVLDCPVKWNTGEWGECSKSCGGGVKRRNVTCEQTMALGRTQSREENMCPPQKPSSEKSCNTRPCHEMDMNVQPIILSQNSSYNQSDLNEKVDLKIGGVARVFQGTPFIKIRCPVKKFDKAQIIWTKDGKELRRTRKYKINKKGALKIMDITTSDNGVYACVASLSHAETRVIVKLRSKEQISSEEYLRLGNSVHLQRNANLDSAPANSGESLYTDRAAAYGNHFAPIDGEDLSHERAVPSKPTRKPQHKRQRTSPTPPDSTMMHKEHTITSLYQPGYHESVESAATSGASSMMPHFSYLISSIKAYWPFQGSAGSSRSHRTAPVSFIDDAHKDLSTKHTMPDKKTGGLRYQSVDEDDDFENLYRNTAIPDEVFGPDEERIFIDVDPYDLDAAIFGVHHKSADEQTPNLLDKEDSLTATKGNVDYVEQSLKNVKRHWQESRDTSKHHRNATLKDYSDETVNSAASSEDIGLEVYYIPDSTTKKAIPSLAIDDKSIDDNTREDNASPHTFPTTNLEDAFSARTLNPANEEKSIASDNSNEDDSMYLDEYEKRRANDRDQDRSTFDGSTSTKLLEMEEGESSTSVDESTSSTVEKTEQITRESTRKQNCTDSKETVKETSVTASTTFSNLEKNESMIGSIAGFESTDDMIIEWVTTNWSDCSQTCGGSGFQMRGAQCTVRPAKSSNSTRVSARTVIGATLCENAGHPTPQKVRPCGIERCPQWHTTEWTACESSRCFNWKTAMQRRDISCRLIEDLEDGRQNITQLDANKCDEATRPLQRQECYNDACKGVWRVGEWSECTASCEEDGIKYRILQCVWYGTKKPAGNACRDIPRPPVMKTCKGPPCPQTPDDCKDHSPLCNKVKFMNICKVPLYQKQCCASCR</sequence>
<reference evidence="9" key="2">
    <citation type="journal article" date="2023" name="Commun. Biol.">
        <title>Intrasexual cuticular hydrocarbon dimorphism in a wasp sheds light on hydrocarbon biosynthesis genes in Hymenoptera.</title>
        <authorList>
            <person name="Moris V.C."/>
            <person name="Podsiadlowski L."/>
            <person name="Martin S."/>
            <person name="Oeyen J.P."/>
            <person name="Donath A."/>
            <person name="Petersen M."/>
            <person name="Wilbrandt J."/>
            <person name="Misof B."/>
            <person name="Liedtke D."/>
            <person name="Thamm M."/>
            <person name="Scheiner R."/>
            <person name="Schmitt T."/>
            <person name="Niehuis O."/>
        </authorList>
    </citation>
    <scope>NUCLEOTIDE SEQUENCE</scope>
    <source>
        <strain evidence="9">GBR_01_08_01A</strain>
    </source>
</reference>
<dbReference type="EMBL" id="JAIFRP010000031">
    <property type="protein sequence ID" value="KAK2582674.1"/>
    <property type="molecule type" value="Genomic_DNA"/>
</dbReference>
<feature type="compositionally biased region" description="Basic and acidic residues" evidence="5">
    <location>
        <begin position="1227"/>
        <end position="1237"/>
    </location>
</feature>
<evidence type="ECO:0000256" key="1">
    <source>
        <dbReference type="ARBA" id="ARBA00004613"/>
    </source>
</evidence>
<dbReference type="PROSITE" id="PS50900">
    <property type="entry name" value="PLAC"/>
    <property type="match status" value="1"/>
</dbReference>
<evidence type="ECO:0000256" key="6">
    <source>
        <dbReference type="SAM" id="Phobius"/>
    </source>
</evidence>
<evidence type="ECO:0000259" key="7">
    <source>
        <dbReference type="PROSITE" id="PS50835"/>
    </source>
</evidence>
<dbReference type="PANTHER" id="PTHR13723:SF281">
    <property type="entry name" value="PAPILIN"/>
    <property type="match status" value="1"/>
</dbReference>
<keyword evidence="6" id="KW-0812">Transmembrane</keyword>
<feature type="compositionally biased region" description="Polar residues" evidence="5">
    <location>
        <begin position="1238"/>
        <end position="1247"/>
    </location>
</feature>
<feature type="transmembrane region" description="Helical" evidence="6">
    <location>
        <begin position="25"/>
        <end position="45"/>
    </location>
</feature>
<reference evidence="9" key="1">
    <citation type="submission" date="2021-08" db="EMBL/GenBank/DDBJ databases">
        <authorList>
            <person name="Misof B."/>
            <person name="Oliver O."/>
            <person name="Podsiadlowski L."/>
            <person name="Donath A."/>
            <person name="Peters R."/>
            <person name="Mayer C."/>
            <person name="Rust J."/>
            <person name="Gunkel S."/>
            <person name="Lesny P."/>
            <person name="Martin S."/>
            <person name="Oeyen J.P."/>
            <person name="Petersen M."/>
            <person name="Panagiotis P."/>
            <person name="Wilbrandt J."/>
            <person name="Tanja T."/>
        </authorList>
    </citation>
    <scope>NUCLEOTIDE SEQUENCE</scope>
    <source>
        <strain evidence="9">GBR_01_08_01A</strain>
        <tissue evidence="9">Thorax + abdomen</tissue>
    </source>
</reference>
<feature type="compositionally biased region" description="Low complexity" evidence="5">
    <location>
        <begin position="578"/>
        <end position="587"/>
    </location>
</feature>
<organism evidence="9 10">
    <name type="scientific">Odynerus spinipes</name>
    <dbReference type="NCBI Taxonomy" id="1348599"/>
    <lineage>
        <taxon>Eukaryota</taxon>
        <taxon>Metazoa</taxon>
        <taxon>Ecdysozoa</taxon>
        <taxon>Arthropoda</taxon>
        <taxon>Hexapoda</taxon>
        <taxon>Insecta</taxon>
        <taxon>Pterygota</taxon>
        <taxon>Neoptera</taxon>
        <taxon>Endopterygota</taxon>
        <taxon>Hymenoptera</taxon>
        <taxon>Apocrita</taxon>
        <taxon>Aculeata</taxon>
        <taxon>Vespoidea</taxon>
        <taxon>Vespidae</taxon>
        <taxon>Eumeninae</taxon>
        <taxon>Odynerus</taxon>
    </lineage>
</organism>
<feature type="compositionally biased region" description="Gly residues" evidence="5">
    <location>
        <begin position="588"/>
        <end position="597"/>
    </location>
</feature>
<dbReference type="InterPro" id="IPR036383">
    <property type="entry name" value="TSP1_rpt_sf"/>
</dbReference>
<dbReference type="InterPro" id="IPR050439">
    <property type="entry name" value="ADAMTS_ADAMTS-like"/>
</dbReference>
<dbReference type="InterPro" id="IPR036179">
    <property type="entry name" value="Ig-like_dom_sf"/>
</dbReference>
<dbReference type="InterPro" id="IPR007110">
    <property type="entry name" value="Ig-like_dom"/>
</dbReference>
<feature type="compositionally biased region" description="Basic and acidic residues" evidence="5">
    <location>
        <begin position="1325"/>
        <end position="1336"/>
    </location>
</feature>
<dbReference type="PROSITE" id="PS50092">
    <property type="entry name" value="TSP1"/>
    <property type="match status" value="8"/>
</dbReference>
<feature type="region of interest" description="Disordered" evidence="5">
    <location>
        <begin position="194"/>
        <end position="218"/>
    </location>
</feature>
<keyword evidence="3" id="KW-0732">Signal</keyword>
<dbReference type="Gene3D" id="2.20.100.10">
    <property type="entry name" value="Thrombospondin type-1 (TSP1) repeat"/>
    <property type="match status" value="10"/>
</dbReference>
<keyword evidence="2" id="KW-0964">Secreted</keyword>
<dbReference type="GO" id="GO:0005576">
    <property type="term" value="C:extracellular region"/>
    <property type="evidence" value="ECO:0007669"/>
    <property type="project" value="UniProtKB-SubCell"/>
</dbReference>
<evidence type="ECO:0000259" key="8">
    <source>
        <dbReference type="PROSITE" id="PS50900"/>
    </source>
</evidence>
<feature type="region of interest" description="Disordered" evidence="5">
    <location>
        <begin position="1167"/>
        <end position="1197"/>
    </location>
</feature>
<name>A0AAD9RMV7_9HYME</name>
<evidence type="ECO:0000256" key="4">
    <source>
        <dbReference type="ARBA" id="ARBA00022737"/>
    </source>
</evidence>